<evidence type="ECO:0000256" key="2">
    <source>
        <dbReference type="SAM" id="SignalP"/>
    </source>
</evidence>
<dbReference type="PIRSF" id="PIRSF000862">
    <property type="entry name" value="Steryl_ester_lip"/>
    <property type="match status" value="1"/>
</dbReference>
<feature type="domain" description="Partial AB-hydrolase lipase" evidence="3">
    <location>
        <begin position="87"/>
        <end position="138"/>
    </location>
</feature>
<reference evidence="5" key="1">
    <citation type="submission" date="2025-08" db="UniProtKB">
        <authorList>
            <consortium name="RefSeq"/>
        </authorList>
    </citation>
    <scope>IDENTIFICATION</scope>
    <source>
        <strain evidence="5">Aabys</strain>
        <tissue evidence="5">Whole body</tissue>
    </source>
</reference>
<keyword evidence="2" id="KW-0732">Signal</keyword>
<dbReference type="Gene3D" id="3.40.50.1820">
    <property type="entry name" value="alpha/beta hydrolase"/>
    <property type="match status" value="1"/>
</dbReference>
<dbReference type="Pfam" id="PF04083">
    <property type="entry name" value="Abhydro_lipase"/>
    <property type="match status" value="1"/>
</dbReference>
<evidence type="ECO:0000259" key="3">
    <source>
        <dbReference type="Pfam" id="PF04083"/>
    </source>
</evidence>
<gene>
    <name evidence="5" type="primary">LOC101888750</name>
</gene>
<dbReference type="PANTHER" id="PTHR11005">
    <property type="entry name" value="LYSOSOMAL ACID LIPASE-RELATED"/>
    <property type="match status" value="1"/>
</dbReference>
<evidence type="ECO:0000256" key="1">
    <source>
        <dbReference type="ARBA" id="ARBA00010701"/>
    </source>
</evidence>
<dbReference type="InterPro" id="IPR029058">
    <property type="entry name" value="AB_hydrolase_fold"/>
</dbReference>
<evidence type="ECO:0000313" key="5">
    <source>
        <dbReference type="RefSeq" id="XP_058986284.1"/>
    </source>
</evidence>
<dbReference type="InterPro" id="IPR006693">
    <property type="entry name" value="AB_hydrolase_lipase"/>
</dbReference>
<protein>
    <submittedName>
        <fullName evidence="5">Lipase 1</fullName>
    </submittedName>
</protein>
<feature type="chain" id="PRO_5047197707" evidence="2">
    <location>
        <begin position="24"/>
        <end position="445"/>
    </location>
</feature>
<accession>A0ABM3VKE7</accession>
<proteinExistence type="inferred from homology"/>
<dbReference type="GeneID" id="101888750"/>
<feature type="signal peptide" evidence="2">
    <location>
        <begin position="1"/>
        <end position="23"/>
    </location>
</feature>
<organism evidence="4 5">
    <name type="scientific">Musca domestica</name>
    <name type="common">House fly</name>
    <dbReference type="NCBI Taxonomy" id="7370"/>
    <lineage>
        <taxon>Eukaryota</taxon>
        <taxon>Metazoa</taxon>
        <taxon>Ecdysozoa</taxon>
        <taxon>Arthropoda</taxon>
        <taxon>Hexapoda</taxon>
        <taxon>Insecta</taxon>
        <taxon>Pterygota</taxon>
        <taxon>Neoptera</taxon>
        <taxon>Endopterygota</taxon>
        <taxon>Diptera</taxon>
        <taxon>Brachycera</taxon>
        <taxon>Muscomorpha</taxon>
        <taxon>Muscoidea</taxon>
        <taxon>Muscidae</taxon>
        <taxon>Musca</taxon>
    </lineage>
</organism>
<sequence>MSKQSKTWQLIFLGLLAIYEIIGNCQTTACWPRFKSKSRDGPLFWNIFGKTNKGGDHSNDIDENSQEIDENSAKYEKLKWTTVIESDWIKNHNFSLELHYVVTEDGYNLTLHRLPRPGSSPVLLLHGLLTSSLAWVIMGPAKSLAFQLFNSQHDVWLANLRGSAYGRNHSRFTTNDAEFWSFSFHEWGRYDLPAIVDHIRSETSFHQVWLIAHSQAFNAILVLCSLLPQYNERLQFVQALAPIASLRNQVKFTNDDVRKVFRFVKKKTNDNDFELLPQSFMRDKCLRSSQRSECEKWFMLLAGNGQYDRAMNTLLYGQLLQGGSVKEATHLRQLWKSGDFIWFDYDPQVNLVNYRSVAPPFYNLSLVQVPMILYFGNTDAIATPEGVHSIYAHMLDNVKGVYRIDAEKFNHYDFYISSEIKKLVNDRLLDHKEKLQKNQLKYVVE</sequence>
<name>A0ABM3VKE7_MUSDO</name>
<dbReference type="RefSeq" id="XP_058986284.1">
    <property type="nucleotide sequence ID" value="XM_059130301.1"/>
</dbReference>
<comment type="similarity">
    <text evidence="1">Belongs to the AB hydrolase superfamily. Lipase family.</text>
</comment>
<dbReference type="SUPFAM" id="SSF53474">
    <property type="entry name" value="alpha/beta-Hydrolases"/>
    <property type="match status" value="1"/>
</dbReference>
<keyword evidence="4" id="KW-1185">Reference proteome</keyword>
<evidence type="ECO:0000313" key="4">
    <source>
        <dbReference type="Proteomes" id="UP001652621"/>
    </source>
</evidence>
<dbReference type="Proteomes" id="UP001652621">
    <property type="component" value="Unplaced"/>
</dbReference>
<dbReference type="InterPro" id="IPR025483">
    <property type="entry name" value="Lipase_euk"/>
</dbReference>